<dbReference type="AlphaFoldDB" id="A0A453EBC7"/>
<evidence type="ECO:0000313" key="3">
    <source>
        <dbReference type="Proteomes" id="UP000015105"/>
    </source>
</evidence>
<proteinExistence type="predicted"/>
<dbReference type="Gramene" id="AET3Gv20282900.1">
    <property type="protein sequence ID" value="AET3Gv20282900.1"/>
    <property type="gene ID" value="AET3Gv20282900"/>
</dbReference>
<sequence>MYNKSLIHDARRALPVRSDLSYLLTYLHPPPLSCRQAFEETWDSACRDSGGATLYVPEGRTFLLGETKLQGPCKSPITLQVKNIRRSTTIRPSVLHHPSSSLVSSTRGISITEVCACAGGRGHRGAKLPLDPKVVNKPPGLLQGRQPDGGRHRADRRPRRAVVALLQPEGNSSIPGQAKRPLLLHSIFIYTYIVHNLTPLPLSGSHRNATTGHR</sequence>
<dbReference type="EnsemblPlants" id="AET3Gv20282900.1">
    <property type="protein sequence ID" value="AET3Gv20282900.1"/>
    <property type="gene ID" value="AET3Gv20282900"/>
</dbReference>
<reference evidence="2" key="4">
    <citation type="submission" date="2019-03" db="UniProtKB">
        <authorList>
            <consortium name="EnsemblPlants"/>
        </authorList>
    </citation>
    <scope>IDENTIFICATION</scope>
</reference>
<dbReference type="Gene3D" id="2.160.20.10">
    <property type="entry name" value="Single-stranded right-handed beta-helix, Pectin lyase-like"/>
    <property type="match status" value="1"/>
</dbReference>
<keyword evidence="3" id="KW-1185">Reference proteome</keyword>
<dbReference type="Proteomes" id="UP000015105">
    <property type="component" value="Chromosome 3D"/>
</dbReference>
<feature type="region of interest" description="Disordered" evidence="1">
    <location>
        <begin position="137"/>
        <end position="157"/>
    </location>
</feature>
<reference evidence="2" key="3">
    <citation type="journal article" date="2017" name="Nature">
        <title>Genome sequence of the progenitor of the wheat D genome Aegilops tauschii.</title>
        <authorList>
            <person name="Luo M.C."/>
            <person name="Gu Y.Q."/>
            <person name="Puiu D."/>
            <person name="Wang H."/>
            <person name="Twardziok S.O."/>
            <person name="Deal K.R."/>
            <person name="Huo N."/>
            <person name="Zhu T."/>
            <person name="Wang L."/>
            <person name="Wang Y."/>
            <person name="McGuire P.E."/>
            <person name="Liu S."/>
            <person name="Long H."/>
            <person name="Ramasamy R.K."/>
            <person name="Rodriguez J.C."/>
            <person name="Van S.L."/>
            <person name="Yuan L."/>
            <person name="Wang Z."/>
            <person name="Xia Z."/>
            <person name="Xiao L."/>
            <person name="Anderson O.D."/>
            <person name="Ouyang S."/>
            <person name="Liang Y."/>
            <person name="Zimin A.V."/>
            <person name="Pertea G."/>
            <person name="Qi P."/>
            <person name="Bennetzen J.L."/>
            <person name="Dai X."/>
            <person name="Dawson M.W."/>
            <person name="Muller H.G."/>
            <person name="Kugler K."/>
            <person name="Rivarola-Duarte L."/>
            <person name="Spannagl M."/>
            <person name="Mayer K.F.X."/>
            <person name="Lu F.H."/>
            <person name="Bevan M.W."/>
            <person name="Leroy P."/>
            <person name="Li P."/>
            <person name="You F.M."/>
            <person name="Sun Q."/>
            <person name="Liu Z."/>
            <person name="Lyons E."/>
            <person name="Wicker T."/>
            <person name="Salzberg S.L."/>
            <person name="Devos K.M."/>
            <person name="Dvorak J."/>
        </authorList>
    </citation>
    <scope>NUCLEOTIDE SEQUENCE [LARGE SCALE GENOMIC DNA]</scope>
    <source>
        <strain evidence="2">cv. AL8/78</strain>
    </source>
</reference>
<reference evidence="2" key="5">
    <citation type="journal article" date="2021" name="G3 (Bethesda)">
        <title>Aegilops tauschii genome assembly Aet v5.0 features greater sequence contiguity and improved annotation.</title>
        <authorList>
            <person name="Wang L."/>
            <person name="Zhu T."/>
            <person name="Rodriguez J.C."/>
            <person name="Deal K.R."/>
            <person name="Dubcovsky J."/>
            <person name="McGuire P.E."/>
            <person name="Lux T."/>
            <person name="Spannagl M."/>
            <person name="Mayer K.F.X."/>
            <person name="Baldrich P."/>
            <person name="Meyers B.C."/>
            <person name="Huo N."/>
            <person name="Gu Y.Q."/>
            <person name="Zhou H."/>
            <person name="Devos K.M."/>
            <person name="Bennetzen J.L."/>
            <person name="Unver T."/>
            <person name="Budak H."/>
            <person name="Gulick P.J."/>
            <person name="Galiba G."/>
            <person name="Kalapos B."/>
            <person name="Nelson D.R."/>
            <person name="Li P."/>
            <person name="You F.M."/>
            <person name="Luo M.C."/>
            <person name="Dvorak J."/>
        </authorList>
    </citation>
    <scope>NUCLEOTIDE SEQUENCE [LARGE SCALE GENOMIC DNA]</scope>
    <source>
        <strain evidence="2">cv. AL8/78</strain>
    </source>
</reference>
<name>A0A453EBC7_AEGTS</name>
<evidence type="ECO:0000256" key="1">
    <source>
        <dbReference type="SAM" id="MobiDB-lite"/>
    </source>
</evidence>
<organism evidence="2 3">
    <name type="scientific">Aegilops tauschii subsp. strangulata</name>
    <name type="common">Goatgrass</name>
    <dbReference type="NCBI Taxonomy" id="200361"/>
    <lineage>
        <taxon>Eukaryota</taxon>
        <taxon>Viridiplantae</taxon>
        <taxon>Streptophyta</taxon>
        <taxon>Embryophyta</taxon>
        <taxon>Tracheophyta</taxon>
        <taxon>Spermatophyta</taxon>
        <taxon>Magnoliopsida</taxon>
        <taxon>Liliopsida</taxon>
        <taxon>Poales</taxon>
        <taxon>Poaceae</taxon>
        <taxon>BOP clade</taxon>
        <taxon>Pooideae</taxon>
        <taxon>Triticodae</taxon>
        <taxon>Triticeae</taxon>
        <taxon>Triticinae</taxon>
        <taxon>Aegilops</taxon>
    </lineage>
</organism>
<dbReference type="SUPFAM" id="SSF51126">
    <property type="entry name" value="Pectin lyase-like"/>
    <property type="match status" value="1"/>
</dbReference>
<reference evidence="3" key="1">
    <citation type="journal article" date="2014" name="Science">
        <title>Ancient hybridizations among the ancestral genomes of bread wheat.</title>
        <authorList>
            <consortium name="International Wheat Genome Sequencing Consortium,"/>
            <person name="Marcussen T."/>
            <person name="Sandve S.R."/>
            <person name="Heier L."/>
            <person name="Spannagl M."/>
            <person name="Pfeifer M."/>
            <person name="Jakobsen K.S."/>
            <person name="Wulff B.B."/>
            <person name="Steuernagel B."/>
            <person name="Mayer K.F."/>
            <person name="Olsen O.A."/>
        </authorList>
    </citation>
    <scope>NUCLEOTIDE SEQUENCE [LARGE SCALE GENOMIC DNA]</scope>
    <source>
        <strain evidence="3">cv. AL8/78</strain>
    </source>
</reference>
<dbReference type="InterPro" id="IPR011050">
    <property type="entry name" value="Pectin_lyase_fold/virulence"/>
</dbReference>
<evidence type="ECO:0000313" key="2">
    <source>
        <dbReference type="EnsemblPlants" id="AET3Gv20282900.1"/>
    </source>
</evidence>
<accession>A0A453EBC7</accession>
<protein>
    <submittedName>
        <fullName evidence="2">Uncharacterized protein</fullName>
    </submittedName>
</protein>
<dbReference type="InterPro" id="IPR012334">
    <property type="entry name" value="Pectin_lyas_fold"/>
</dbReference>
<reference evidence="3" key="2">
    <citation type="journal article" date="2017" name="Nat. Plants">
        <title>The Aegilops tauschii genome reveals multiple impacts of transposons.</title>
        <authorList>
            <person name="Zhao G."/>
            <person name="Zou C."/>
            <person name="Li K."/>
            <person name="Wang K."/>
            <person name="Li T."/>
            <person name="Gao L."/>
            <person name="Zhang X."/>
            <person name="Wang H."/>
            <person name="Yang Z."/>
            <person name="Liu X."/>
            <person name="Jiang W."/>
            <person name="Mao L."/>
            <person name="Kong X."/>
            <person name="Jiao Y."/>
            <person name="Jia J."/>
        </authorList>
    </citation>
    <scope>NUCLEOTIDE SEQUENCE [LARGE SCALE GENOMIC DNA]</scope>
    <source>
        <strain evidence="3">cv. AL8/78</strain>
    </source>
</reference>